<dbReference type="Pfam" id="PF04718">
    <property type="entry name" value="ATP-synt_G"/>
    <property type="match status" value="1"/>
</dbReference>
<dbReference type="GO" id="GO:0015986">
    <property type="term" value="P:proton motive force-driven ATP synthesis"/>
    <property type="evidence" value="ECO:0007669"/>
    <property type="project" value="InterPro"/>
</dbReference>
<proteinExistence type="inferred from homology"/>
<keyword evidence="7" id="KW-0496">Mitochondrion</keyword>
<evidence type="ECO:0000313" key="10">
    <source>
        <dbReference type="EMBL" id="KZT57941.1"/>
    </source>
</evidence>
<dbReference type="InterPro" id="IPR006808">
    <property type="entry name" value="ATP_synth_F0_gsu_mt"/>
</dbReference>
<organism evidence="10 11">
    <name type="scientific">Calocera cornea HHB12733</name>
    <dbReference type="NCBI Taxonomy" id="1353952"/>
    <lineage>
        <taxon>Eukaryota</taxon>
        <taxon>Fungi</taxon>
        <taxon>Dikarya</taxon>
        <taxon>Basidiomycota</taxon>
        <taxon>Agaricomycotina</taxon>
        <taxon>Dacrymycetes</taxon>
        <taxon>Dacrymycetales</taxon>
        <taxon>Dacrymycetaceae</taxon>
        <taxon>Calocera</taxon>
    </lineage>
</organism>
<dbReference type="AlphaFoldDB" id="A0A165GDQ8"/>
<keyword evidence="4" id="KW-0138">CF(0)</keyword>
<dbReference type="GO" id="GO:0015078">
    <property type="term" value="F:proton transmembrane transporter activity"/>
    <property type="evidence" value="ECO:0007669"/>
    <property type="project" value="InterPro"/>
</dbReference>
<keyword evidence="5" id="KW-0375">Hydrogen ion transport</keyword>
<keyword evidence="8" id="KW-0472">Membrane</keyword>
<evidence type="ECO:0000256" key="7">
    <source>
        <dbReference type="ARBA" id="ARBA00023128"/>
    </source>
</evidence>
<reference evidence="10 11" key="1">
    <citation type="journal article" date="2016" name="Mol. Biol. Evol.">
        <title>Comparative Genomics of Early-Diverging Mushroom-Forming Fungi Provides Insights into the Origins of Lignocellulose Decay Capabilities.</title>
        <authorList>
            <person name="Nagy L.G."/>
            <person name="Riley R."/>
            <person name="Tritt A."/>
            <person name="Adam C."/>
            <person name="Daum C."/>
            <person name="Floudas D."/>
            <person name="Sun H."/>
            <person name="Yadav J.S."/>
            <person name="Pangilinan J."/>
            <person name="Larsson K.H."/>
            <person name="Matsuura K."/>
            <person name="Barry K."/>
            <person name="Labutti K."/>
            <person name="Kuo R."/>
            <person name="Ohm R.A."/>
            <person name="Bhattacharya S.S."/>
            <person name="Shirouzu T."/>
            <person name="Yoshinaga Y."/>
            <person name="Martin F.M."/>
            <person name="Grigoriev I.V."/>
            <person name="Hibbett D.S."/>
        </authorList>
    </citation>
    <scope>NUCLEOTIDE SEQUENCE [LARGE SCALE GENOMIC DNA]</scope>
    <source>
        <strain evidence="10 11">HHB12733</strain>
    </source>
</reference>
<evidence type="ECO:0000313" key="11">
    <source>
        <dbReference type="Proteomes" id="UP000076842"/>
    </source>
</evidence>
<keyword evidence="9" id="KW-0066">ATP synthesis</keyword>
<keyword evidence="6" id="KW-0406">Ion transport</keyword>
<evidence type="ECO:0000256" key="6">
    <source>
        <dbReference type="ARBA" id="ARBA00023065"/>
    </source>
</evidence>
<name>A0A165GDQ8_9BASI</name>
<gene>
    <name evidence="10" type="ORF">CALCODRAFT_495605</name>
</gene>
<keyword evidence="11" id="KW-1185">Reference proteome</keyword>
<evidence type="ECO:0000256" key="1">
    <source>
        <dbReference type="ARBA" id="ARBA00004325"/>
    </source>
</evidence>
<evidence type="ECO:0000256" key="8">
    <source>
        <dbReference type="ARBA" id="ARBA00023136"/>
    </source>
</evidence>
<dbReference type="InParanoid" id="A0A165GDQ8"/>
<dbReference type="OrthoDB" id="437at2759"/>
<protein>
    <recommendedName>
        <fullName evidence="12">Mitochondrial F1F0-ATP synthase g subunit</fullName>
    </recommendedName>
</protein>
<dbReference type="EMBL" id="KV423957">
    <property type="protein sequence ID" value="KZT57941.1"/>
    <property type="molecule type" value="Genomic_DNA"/>
</dbReference>
<evidence type="ECO:0000256" key="3">
    <source>
        <dbReference type="ARBA" id="ARBA00022448"/>
    </source>
</evidence>
<dbReference type="Proteomes" id="UP000076842">
    <property type="component" value="Unassembled WGS sequence"/>
</dbReference>
<dbReference type="STRING" id="1353952.A0A165GDQ8"/>
<accession>A0A165GDQ8</accession>
<keyword evidence="3" id="KW-0813">Transport</keyword>
<dbReference type="GO" id="GO:0031966">
    <property type="term" value="C:mitochondrial membrane"/>
    <property type="evidence" value="ECO:0007669"/>
    <property type="project" value="UniProtKB-SubCell"/>
</dbReference>
<evidence type="ECO:0008006" key="12">
    <source>
        <dbReference type="Google" id="ProtNLM"/>
    </source>
</evidence>
<comment type="subcellular location">
    <subcellularLocation>
        <location evidence="1">Mitochondrion membrane</location>
    </subcellularLocation>
</comment>
<sequence length="166" mass="17907">MSLFRTAAMRAALRTPSRRFASSTTEAVKETASSAAGKTQSAAAAAQERAGQLFGSLGKFAGGVGDRIGSLLGSYREPLFYNLAVARELAKQVYVAEKLAPPLSSSQWTSAYSTLFSKAKDLNYWREVMRTGGWAKLGVYALEAYGIFKVGEMVGRRSIVGYTLNE</sequence>
<evidence type="ECO:0000256" key="2">
    <source>
        <dbReference type="ARBA" id="ARBA00005699"/>
    </source>
</evidence>
<evidence type="ECO:0000256" key="4">
    <source>
        <dbReference type="ARBA" id="ARBA00022547"/>
    </source>
</evidence>
<dbReference type="GO" id="GO:0045259">
    <property type="term" value="C:proton-transporting ATP synthase complex"/>
    <property type="evidence" value="ECO:0007669"/>
    <property type="project" value="UniProtKB-KW"/>
</dbReference>
<evidence type="ECO:0000256" key="5">
    <source>
        <dbReference type="ARBA" id="ARBA00022781"/>
    </source>
</evidence>
<comment type="similarity">
    <text evidence="2">Belongs to the ATPase g subunit family.</text>
</comment>
<evidence type="ECO:0000256" key="9">
    <source>
        <dbReference type="ARBA" id="ARBA00023310"/>
    </source>
</evidence>